<keyword evidence="3" id="KW-1185">Reference proteome</keyword>
<sequence>RRFQEAGAQQGAVLHTGAQEEDSGGRSTAGGSTTDKGTGVGFMRHEHCREEYYRKGHKKEGSGG</sequence>
<organism evidence="2 3">
    <name type="scientific">Pleurodeles waltl</name>
    <name type="common">Iberian ribbed newt</name>
    <dbReference type="NCBI Taxonomy" id="8319"/>
    <lineage>
        <taxon>Eukaryota</taxon>
        <taxon>Metazoa</taxon>
        <taxon>Chordata</taxon>
        <taxon>Craniata</taxon>
        <taxon>Vertebrata</taxon>
        <taxon>Euteleostomi</taxon>
        <taxon>Amphibia</taxon>
        <taxon>Batrachia</taxon>
        <taxon>Caudata</taxon>
        <taxon>Salamandroidea</taxon>
        <taxon>Salamandridae</taxon>
        <taxon>Pleurodelinae</taxon>
        <taxon>Pleurodeles</taxon>
    </lineage>
</organism>
<feature type="region of interest" description="Disordered" evidence="1">
    <location>
        <begin position="1"/>
        <end position="64"/>
    </location>
</feature>
<reference evidence="2" key="1">
    <citation type="journal article" date="2022" name="bioRxiv">
        <title>Sequencing and chromosome-scale assembly of the giantPleurodeles waltlgenome.</title>
        <authorList>
            <person name="Brown T."/>
            <person name="Elewa A."/>
            <person name="Iarovenko S."/>
            <person name="Subramanian E."/>
            <person name="Araus A.J."/>
            <person name="Petzold A."/>
            <person name="Susuki M."/>
            <person name="Suzuki K.-i.T."/>
            <person name="Hayashi T."/>
            <person name="Toyoda A."/>
            <person name="Oliveira C."/>
            <person name="Osipova E."/>
            <person name="Leigh N.D."/>
            <person name="Simon A."/>
            <person name="Yun M.H."/>
        </authorList>
    </citation>
    <scope>NUCLEOTIDE SEQUENCE</scope>
    <source>
        <strain evidence="2">20211129_DDA</strain>
        <tissue evidence="2">Liver</tissue>
    </source>
</reference>
<dbReference type="AlphaFoldDB" id="A0AAV7S5Z9"/>
<feature type="non-terminal residue" evidence="2">
    <location>
        <position position="1"/>
    </location>
</feature>
<dbReference type="EMBL" id="JANPWB010000009">
    <property type="protein sequence ID" value="KAJ1159130.1"/>
    <property type="molecule type" value="Genomic_DNA"/>
</dbReference>
<evidence type="ECO:0000256" key="1">
    <source>
        <dbReference type="SAM" id="MobiDB-lite"/>
    </source>
</evidence>
<feature type="compositionally biased region" description="Low complexity" evidence="1">
    <location>
        <begin position="25"/>
        <end position="34"/>
    </location>
</feature>
<comment type="caution">
    <text evidence="2">The sequence shown here is derived from an EMBL/GenBank/DDBJ whole genome shotgun (WGS) entry which is preliminary data.</text>
</comment>
<evidence type="ECO:0000313" key="2">
    <source>
        <dbReference type="EMBL" id="KAJ1159130.1"/>
    </source>
</evidence>
<feature type="compositionally biased region" description="Basic and acidic residues" evidence="1">
    <location>
        <begin position="43"/>
        <end position="64"/>
    </location>
</feature>
<gene>
    <name evidence="2" type="ORF">NDU88_011800</name>
</gene>
<name>A0AAV7S5Z9_PLEWA</name>
<proteinExistence type="predicted"/>
<evidence type="ECO:0000313" key="3">
    <source>
        <dbReference type="Proteomes" id="UP001066276"/>
    </source>
</evidence>
<feature type="non-terminal residue" evidence="2">
    <location>
        <position position="64"/>
    </location>
</feature>
<dbReference type="Proteomes" id="UP001066276">
    <property type="component" value="Chromosome 5"/>
</dbReference>
<accession>A0AAV7S5Z9</accession>
<protein>
    <submittedName>
        <fullName evidence="2">Uncharacterized protein</fullName>
    </submittedName>
</protein>